<evidence type="ECO:0000259" key="1">
    <source>
        <dbReference type="Pfam" id="PF05685"/>
    </source>
</evidence>
<protein>
    <recommendedName>
        <fullName evidence="1">Putative restriction endonuclease domain-containing protein</fullName>
    </recommendedName>
</protein>
<organism evidence="2">
    <name type="scientific">Planktothrix agardhii</name>
    <name type="common">Oscillatoria agardhii</name>
    <dbReference type="NCBI Taxonomy" id="1160"/>
    <lineage>
        <taxon>Bacteria</taxon>
        <taxon>Bacillati</taxon>
        <taxon>Cyanobacteriota</taxon>
        <taxon>Cyanophyceae</taxon>
        <taxon>Oscillatoriophycideae</taxon>
        <taxon>Oscillatoriales</taxon>
        <taxon>Microcoleaceae</taxon>
        <taxon>Planktothrix</taxon>
    </lineage>
</organism>
<feature type="domain" description="Putative restriction endonuclease" evidence="1">
    <location>
        <begin position="16"/>
        <end position="175"/>
    </location>
</feature>
<sequence>MYLTIEDLEKVQTQLTEAHLDYRLELVNGEIKIMGLSDYISEEIIARLIFFLQMWVIPRKLGRVTGSSAGFRMPNGDLLGPDVSFVRAERMSRSPRSFAQIVPDLVVEVRSATDNIKPLREKIEMFLLLGSQVGILIDPKNFKVIVYRPNGQLVELDNQDILTIPEILPGWELSISELWPPVFDLEEN</sequence>
<evidence type="ECO:0000313" key="2">
    <source>
        <dbReference type="EMBL" id="CUM61102.1"/>
    </source>
</evidence>
<dbReference type="CDD" id="cd06260">
    <property type="entry name" value="DUF820-like"/>
    <property type="match status" value="1"/>
</dbReference>
<dbReference type="GeneID" id="77289373"/>
<dbReference type="SUPFAM" id="SSF52980">
    <property type="entry name" value="Restriction endonuclease-like"/>
    <property type="match status" value="1"/>
</dbReference>
<reference evidence="2" key="1">
    <citation type="submission" date="2015-09" db="EMBL/GenBank/DDBJ databases">
        <authorList>
            <person name="Jackson K.R."/>
            <person name="Lunt B.L."/>
            <person name="Fisher J.N.B."/>
            <person name="Gardner A.V."/>
            <person name="Bailey M.E."/>
            <person name="Deus L.M."/>
            <person name="Earl A.S."/>
            <person name="Gibby P.D."/>
            <person name="Hartmann K.A."/>
            <person name="Liu J.E."/>
            <person name="Manci A.M."/>
            <person name="Nielsen D.A."/>
            <person name="Solomon M.B."/>
            <person name="Breakwell D.P."/>
            <person name="Burnett S.H."/>
            <person name="Grose J.H."/>
        </authorList>
    </citation>
    <scope>NUCLEOTIDE SEQUENCE</scope>
    <source>
        <strain evidence="2">7805</strain>
    </source>
</reference>
<dbReference type="Gene3D" id="3.90.1570.10">
    <property type="entry name" value="tt1808, chain A"/>
    <property type="match status" value="1"/>
</dbReference>
<dbReference type="AlphaFoldDB" id="A0A1J1JHZ8"/>
<accession>A0A1J1JHZ8</accession>
<dbReference type="RefSeq" id="WP_254030206.1">
    <property type="nucleotide sequence ID" value="NZ_LR882938.1"/>
</dbReference>
<name>A0A1J1JHZ8_PLAAG</name>
<proteinExistence type="predicted"/>
<gene>
    <name evidence="2" type="ORF">PLAM_3136</name>
</gene>
<dbReference type="InterPro" id="IPR008538">
    <property type="entry name" value="Uma2"/>
</dbReference>
<dbReference type="PANTHER" id="PTHR34107">
    <property type="entry name" value="SLL0198 PROTEIN-RELATED"/>
    <property type="match status" value="1"/>
</dbReference>
<dbReference type="PANTHER" id="PTHR34107:SF7">
    <property type="entry name" value="SLR2092 PROTEIN"/>
    <property type="match status" value="1"/>
</dbReference>
<dbReference type="EMBL" id="LO018304">
    <property type="protein sequence ID" value="CUM61102.1"/>
    <property type="molecule type" value="Genomic_DNA"/>
</dbReference>
<dbReference type="InterPro" id="IPR012296">
    <property type="entry name" value="Nuclease_put_TT1808"/>
</dbReference>
<dbReference type="InterPro" id="IPR011335">
    <property type="entry name" value="Restrct_endonuc-II-like"/>
</dbReference>
<dbReference type="Pfam" id="PF05685">
    <property type="entry name" value="Uma2"/>
    <property type="match status" value="1"/>
</dbReference>